<keyword evidence="6" id="KW-0408">Iron</keyword>
<dbReference type="InterPro" id="IPR006509">
    <property type="entry name" value="RBM39_SF"/>
</dbReference>
<dbReference type="InterPro" id="IPR036400">
    <property type="entry name" value="Cyt_B5-like_heme/steroid_sf"/>
</dbReference>
<dbReference type="SMART" id="SM00360">
    <property type="entry name" value="RRM"/>
    <property type="match status" value="3"/>
</dbReference>
<feature type="compositionally biased region" description="Basic and acidic residues" evidence="8">
    <location>
        <begin position="487"/>
        <end position="521"/>
    </location>
</feature>
<dbReference type="GO" id="GO:0005634">
    <property type="term" value="C:nucleus"/>
    <property type="evidence" value="ECO:0007669"/>
    <property type="project" value="InterPro"/>
</dbReference>
<evidence type="ECO:0000256" key="4">
    <source>
        <dbReference type="ARBA" id="ARBA00022737"/>
    </source>
</evidence>
<feature type="transmembrane region" description="Helical" evidence="9">
    <location>
        <begin position="190"/>
        <end position="208"/>
    </location>
</feature>
<dbReference type="Pfam" id="PF04116">
    <property type="entry name" value="FA_hydroxylase"/>
    <property type="match status" value="1"/>
</dbReference>
<dbReference type="Pfam" id="PF00173">
    <property type="entry name" value="Cyt-b5"/>
    <property type="match status" value="1"/>
</dbReference>
<feature type="compositionally biased region" description="Basic and acidic residues" evidence="8">
    <location>
        <begin position="449"/>
        <end position="467"/>
    </location>
</feature>
<feature type="compositionally biased region" description="Basic and acidic residues" evidence="8">
    <location>
        <begin position="393"/>
        <end position="410"/>
    </location>
</feature>
<keyword evidence="13" id="KW-1185">Reference proteome</keyword>
<feature type="compositionally biased region" description="Basic residues" evidence="8">
    <location>
        <begin position="411"/>
        <end position="426"/>
    </location>
</feature>
<proteinExistence type="predicted"/>
<evidence type="ECO:0000313" key="13">
    <source>
        <dbReference type="Proteomes" id="UP001302126"/>
    </source>
</evidence>
<reference evidence="12" key="1">
    <citation type="journal article" date="2023" name="Mol. Phylogenet. Evol.">
        <title>Genome-scale phylogeny and comparative genomics of the fungal order Sordariales.</title>
        <authorList>
            <person name="Hensen N."/>
            <person name="Bonometti L."/>
            <person name="Westerberg I."/>
            <person name="Brannstrom I.O."/>
            <person name="Guillou S."/>
            <person name="Cros-Aarteil S."/>
            <person name="Calhoun S."/>
            <person name="Haridas S."/>
            <person name="Kuo A."/>
            <person name="Mondo S."/>
            <person name="Pangilinan J."/>
            <person name="Riley R."/>
            <person name="LaButti K."/>
            <person name="Andreopoulos B."/>
            <person name="Lipzen A."/>
            <person name="Chen C."/>
            <person name="Yan M."/>
            <person name="Daum C."/>
            <person name="Ng V."/>
            <person name="Clum A."/>
            <person name="Steindorff A."/>
            <person name="Ohm R.A."/>
            <person name="Martin F."/>
            <person name="Silar P."/>
            <person name="Natvig D.O."/>
            <person name="Lalanne C."/>
            <person name="Gautier V."/>
            <person name="Ament-Velasquez S.L."/>
            <person name="Kruys A."/>
            <person name="Hutchinson M.I."/>
            <person name="Powell A.J."/>
            <person name="Barry K."/>
            <person name="Miller A.N."/>
            <person name="Grigoriev I.V."/>
            <person name="Debuchy R."/>
            <person name="Gladieux P."/>
            <person name="Hiltunen Thoren M."/>
            <person name="Johannesson H."/>
        </authorList>
    </citation>
    <scope>NUCLEOTIDE SEQUENCE</scope>
    <source>
        <strain evidence="12">PSN309</strain>
    </source>
</reference>
<dbReference type="GO" id="GO:0006397">
    <property type="term" value="P:mRNA processing"/>
    <property type="evidence" value="ECO:0007669"/>
    <property type="project" value="InterPro"/>
</dbReference>
<dbReference type="GO" id="GO:0016491">
    <property type="term" value="F:oxidoreductase activity"/>
    <property type="evidence" value="ECO:0007669"/>
    <property type="project" value="InterPro"/>
</dbReference>
<dbReference type="Proteomes" id="UP001302126">
    <property type="component" value="Unassembled WGS sequence"/>
</dbReference>
<dbReference type="InterPro" id="IPR006694">
    <property type="entry name" value="Fatty_acid_hydroxylase"/>
</dbReference>
<dbReference type="GO" id="GO:0005506">
    <property type="term" value="F:iron ion binding"/>
    <property type="evidence" value="ECO:0007669"/>
    <property type="project" value="InterPro"/>
</dbReference>
<dbReference type="GO" id="GO:0020037">
    <property type="term" value="F:heme binding"/>
    <property type="evidence" value="ECO:0007669"/>
    <property type="project" value="InterPro"/>
</dbReference>
<dbReference type="PANTHER" id="PTHR48036">
    <property type="entry name" value="SPLICING FACTOR (PAD-1), PUTATIVE (AFU_ORTHOLOGUE AFUA_1G15810)-RELATED"/>
    <property type="match status" value="1"/>
</dbReference>
<name>A0AAN7AKH3_9PEZI</name>
<dbReference type="PROSITE" id="PS50102">
    <property type="entry name" value="RRM"/>
    <property type="match status" value="3"/>
</dbReference>
<feature type="region of interest" description="Disordered" evidence="8">
    <location>
        <begin position="90"/>
        <end position="109"/>
    </location>
</feature>
<accession>A0AAN7AKH3</accession>
<reference evidence="12" key="2">
    <citation type="submission" date="2023-05" db="EMBL/GenBank/DDBJ databases">
        <authorList>
            <consortium name="Lawrence Berkeley National Laboratory"/>
            <person name="Steindorff A."/>
            <person name="Hensen N."/>
            <person name="Bonometti L."/>
            <person name="Westerberg I."/>
            <person name="Brannstrom I.O."/>
            <person name="Guillou S."/>
            <person name="Cros-Aarteil S."/>
            <person name="Calhoun S."/>
            <person name="Haridas S."/>
            <person name="Kuo A."/>
            <person name="Mondo S."/>
            <person name="Pangilinan J."/>
            <person name="Riley R."/>
            <person name="Labutti K."/>
            <person name="Andreopoulos B."/>
            <person name="Lipzen A."/>
            <person name="Chen C."/>
            <person name="Yanf M."/>
            <person name="Daum C."/>
            <person name="Ng V."/>
            <person name="Clum A."/>
            <person name="Ohm R."/>
            <person name="Martin F."/>
            <person name="Silar P."/>
            <person name="Natvig D."/>
            <person name="Lalanne C."/>
            <person name="Gautier V."/>
            <person name="Ament-Velasquez S.L."/>
            <person name="Kruys A."/>
            <person name="Hutchinson M.I."/>
            <person name="Powell A.J."/>
            <person name="Barry K."/>
            <person name="Miller A.N."/>
            <person name="Grigoriev I.V."/>
            <person name="Debuchy R."/>
            <person name="Gladieux P."/>
            <person name="Thoren M.H."/>
            <person name="Johannesson H."/>
        </authorList>
    </citation>
    <scope>NUCLEOTIDE SEQUENCE</scope>
    <source>
        <strain evidence="12">PSN309</strain>
    </source>
</reference>
<dbReference type="SUPFAM" id="SSF54928">
    <property type="entry name" value="RNA-binding domain, RBD"/>
    <property type="match status" value="2"/>
</dbReference>
<dbReference type="GO" id="GO:0008610">
    <property type="term" value="P:lipid biosynthetic process"/>
    <property type="evidence" value="ECO:0007669"/>
    <property type="project" value="InterPro"/>
</dbReference>
<dbReference type="EMBL" id="MU864383">
    <property type="protein sequence ID" value="KAK4188830.1"/>
    <property type="molecule type" value="Genomic_DNA"/>
</dbReference>
<dbReference type="CDD" id="cd12284">
    <property type="entry name" value="RRM2_RBM23_RBM39"/>
    <property type="match status" value="1"/>
</dbReference>
<feature type="compositionally biased region" description="Basic residues" evidence="8">
    <location>
        <begin position="468"/>
        <end position="480"/>
    </location>
</feature>
<dbReference type="SMART" id="SM01117">
    <property type="entry name" value="Cyt-b5"/>
    <property type="match status" value="1"/>
</dbReference>
<evidence type="ECO:0000259" key="10">
    <source>
        <dbReference type="PROSITE" id="PS50102"/>
    </source>
</evidence>
<keyword evidence="9" id="KW-1133">Transmembrane helix</keyword>
<keyword evidence="4" id="KW-0677">Repeat</keyword>
<dbReference type="PROSITE" id="PS50255">
    <property type="entry name" value="CYTOCHROME_B5_2"/>
    <property type="match status" value="1"/>
</dbReference>
<dbReference type="PRINTS" id="PR00363">
    <property type="entry name" value="CYTOCHROMEB5"/>
</dbReference>
<feature type="region of interest" description="Disordered" evidence="8">
    <location>
        <begin position="369"/>
        <end position="533"/>
    </location>
</feature>
<dbReference type="AlphaFoldDB" id="A0AAN7AKH3"/>
<dbReference type="FunFam" id="3.30.70.330:FF:000876">
    <property type="entry name" value="RNA splicing factor (Pad-1), putative"/>
    <property type="match status" value="1"/>
</dbReference>
<evidence type="ECO:0000256" key="2">
    <source>
        <dbReference type="ARBA" id="ARBA00022617"/>
    </source>
</evidence>
<gene>
    <name evidence="12" type="ORF">QBC35DRAFT_514504</name>
</gene>
<dbReference type="NCBIfam" id="TIGR01622">
    <property type="entry name" value="SF-CC1"/>
    <property type="match status" value="1"/>
</dbReference>
<dbReference type="InterPro" id="IPR018506">
    <property type="entry name" value="Cyt_B5_heme-BS"/>
</dbReference>
<feature type="domain" description="Cytochrome b5 heme-binding" evidence="11">
    <location>
        <begin position="6"/>
        <end position="85"/>
    </location>
</feature>
<keyword evidence="5 7" id="KW-0694">RNA-binding</keyword>
<evidence type="ECO:0000256" key="8">
    <source>
        <dbReference type="SAM" id="MobiDB-lite"/>
    </source>
</evidence>
<organism evidence="12 13">
    <name type="scientific">Podospora australis</name>
    <dbReference type="NCBI Taxonomy" id="1536484"/>
    <lineage>
        <taxon>Eukaryota</taxon>
        <taxon>Fungi</taxon>
        <taxon>Dikarya</taxon>
        <taxon>Ascomycota</taxon>
        <taxon>Pezizomycotina</taxon>
        <taxon>Sordariomycetes</taxon>
        <taxon>Sordariomycetidae</taxon>
        <taxon>Sordariales</taxon>
        <taxon>Podosporaceae</taxon>
        <taxon>Podospora</taxon>
    </lineage>
</organism>
<dbReference type="Pfam" id="PF15519">
    <property type="entry name" value="RBM39linker"/>
    <property type="match status" value="1"/>
</dbReference>
<feature type="transmembrane region" description="Helical" evidence="9">
    <location>
        <begin position="273"/>
        <end position="291"/>
    </location>
</feature>
<sequence>MPGRTLPTFTLAEVESHNSRKSCFVTVGRNVYDVTDFVDAHPGGGDLVLDYAGKDITDILKDEASHTHTEAAYEVLDDSLVGYLASSTTANGKAGKANGKATNGSANGTYVHPRTGMSCEEDLSKDTDISNDYKTHKFLDLNRPLFPQVWFGGFSKEFYLDQVHRPRHYRGGASAPLFGNFLEPLTKTPWWLIPVFWLPPVSYGLFLASSGLTAVGEVACFLGGLSLWTIIEYILHRFLFHLDEWLPDNRVGITLHFTLHGIHHYLPMDKYRLVMPPTLFAALAAPFWKLAHSVFYWDWNVATAVYCGGIFGYICYDLTHYFLHHQNLPLWYKQLKKLHLEHHFLDYENGFGVTSPFWDKALLDSTASSIKKEQESTKATANGDSPQNNGSRSSERRDRERERESVDRERDHKRRDRERSPARHRNSSSGRETPRSEAGSHKSRRRSRSRDSGRRDSRRHRDGDFYRSGRRGGGRSRSRSPNRYYRPHGDDRRDRDRDDRRHRHRDDDRRGGRGTPRDRDATPPALTEDERDRRTVFVQQLAARLRTKELKEFFENVGPVAEAQIVKDRVSNRSKGVGYVEFKNEDSVQAALQLTGQKLLGIPVIVQLTEAEKNRQVRNPDATGNHPNSIPFHRLYVGNIHFSITETDLQNVFEPFGELEFVQLQKDDNGRSRGYGFVQFRDATQAREALEKMNGFDLAGRPIRVGLGNDKFTPESTANLLQRFQGQNQQFQGSAFSGAGGRGPPTSNFDRAGARDNDKGTGASALDDTDVAGVNFNNYSRDALMRKLARTDEPISAAAPDRQILKPKTEIKPLPISNLNMASRCVVLHNMFDPAEQVGEDWAKELEEEVRQEAEEKYGHVVHISLDANSAGDIYLKFDKVQGGENAIKGLNGRYFDGRMISAAPVVDAVYSSLFSRTKAI</sequence>
<dbReference type="FunFam" id="3.30.70.330:FF:000354">
    <property type="entry name" value="RNA splicing factor Pad-1"/>
    <property type="match status" value="1"/>
</dbReference>
<dbReference type="FunFam" id="3.10.120.10:FF:000007">
    <property type="entry name" value="Sulfite oxidase, mitochondrial"/>
    <property type="match status" value="1"/>
</dbReference>
<evidence type="ECO:0000313" key="12">
    <source>
        <dbReference type="EMBL" id="KAK4188830.1"/>
    </source>
</evidence>
<evidence type="ECO:0000256" key="1">
    <source>
        <dbReference type="ARBA" id="ARBA00022553"/>
    </source>
</evidence>
<dbReference type="SUPFAM" id="SSF55856">
    <property type="entry name" value="Cytochrome b5-like heme/steroid binding domain"/>
    <property type="match status" value="1"/>
</dbReference>
<dbReference type="CDD" id="cd12283">
    <property type="entry name" value="RRM1_RBM39_like"/>
    <property type="match status" value="1"/>
</dbReference>
<feature type="transmembrane region" description="Helical" evidence="9">
    <location>
        <begin position="303"/>
        <end position="323"/>
    </location>
</feature>
<dbReference type="CDD" id="cd12285">
    <property type="entry name" value="RRM3_RBM39_like"/>
    <property type="match status" value="1"/>
</dbReference>
<feature type="domain" description="RRM" evidence="10">
    <location>
        <begin position="534"/>
        <end position="611"/>
    </location>
</feature>
<feature type="transmembrane region" description="Helical" evidence="9">
    <location>
        <begin position="214"/>
        <end position="235"/>
    </location>
</feature>
<dbReference type="InterPro" id="IPR029123">
    <property type="entry name" value="RBM39_linker"/>
</dbReference>
<comment type="caution">
    <text evidence="12">The sequence shown here is derived from an EMBL/GenBank/DDBJ whole genome shotgun (WGS) entry which is preliminary data.</text>
</comment>
<dbReference type="InterPro" id="IPR035979">
    <property type="entry name" value="RBD_domain_sf"/>
</dbReference>
<dbReference type="InterPro" id="IPR000504">
    <property type="entry name" value="RRM_dom"/>
</dbReference>
<keyword evidence="3" id="KW-0479">Metal-binding</keyword>
<evidence type="ECO:0000256" key="9">
    <source>
        <dbReference type="SAM" id="Phobius"/>
    </source>
</evidence>
<keyword evidence="9" id="KW-0472">Membrane</keyword>
<evidence type="ECO:0000256" key="6">
    <source>
        <dbReference type="ARBA" id="ARBA00023004"/>
    </source>
</evidence>
<dbReference type="GO" id="GO:0003723">
    <property type="term" value="F:RNA binding"/>
    <property type="evidence" value="ECO:0007669"/>
    <property type="project" value="UniProtKB-UniRule"/>
</dbReference>
<feature type="domain" description="RRM" evidence="10">
    <location>
        <begin position="824"/>
        <end position="908"/>
    </location>
</feature>
<evidence type="ECO:0000256" key="3">
    <source>
        <dbReference type="ARBA" id="ARBA00022723"/>
    </source>
</evidence>
<dbReference type="Pfam" id="PF00076">
    <property type="entry name" value="RRM_1"/>
    <property type="match status" value="2"/>
</dbReference>
<keyword evidence="9" id="KW-0812">Transmembrane</keyword>
<dbReference type="PROSITE" id="PS00191">
    <property type="entry name" value="CYTOCHROME_B5_1"/>
    <property type="match status" value="1"/>
</dbReference>
<dbReference type="InterPro" id="IPR012677">
    <property type="entry name" value="Nucleotide-bd_a/b_plait_sf"/>
</dbReference>
<dbReference type="FunFam" id="3.30.70.330:FF:000172">
    <property type="entry name" value="RNA splicing factor Pad-1"/>
    <property type="match status" value="1"/>
</dbReference>
<feature type="domain" description="RRM" evidence="10">
    <location>
        <begin position="633"/>
        <end position="710"/>
    </location>
</feature>
<keyword evidence="1" id="KW-0597">Phosphoprotein</keyword>
<keyword evidence="2" id="KW-0349">Heme</keyword>
<dbReference type="Gene3D" id="3.10.120.10">
    <property type="entry name" value="Cytochrome b5-like heme/steroid binding domain"/>
    <property type="match status" value="1"/>
</dbReference>
<feature type="compositionally biased region" description="Polar residues" evidence="8">
    <location>
        <begin position="377"/>
        <end position="390"/>
    </location>
</feature>
<dbReference type="InterPro" id="IPR001199">
    <property type="entry name" value="Cyt_B5-like_heme/steroid-bd"/>
</dbReference>
<feature type="region of interest" description="Disordered" evidence="8">
    <location>
        <begin position="732"/>
        <end position="767"/>
    </location>
</feature>
<evidence type="ECO:0000259" key="11">
    <source>
        <dbReference type="PROSITE" id="PS50255"/>
    </source>
</evidence>
<dbReference type="Gene3D" id="3.30.70.330">
    <property type="match status" value="3"/>
</dbReference>
<protein>
    <submittedName>
        <fullName evidence="12">RNA splicing factor protein</fullName>
    </submittedName>
</protein>
<evidence type="ECO:0000256" key="5">
    <source>
        <dbReference type="ARBA" id="ARBA00022884"/>
    </source>
</evidence>
<evidence type="ECO:0000256" key="7">
    <source>
        <dbReference type="PROSITE-ProRule" id="PRU00176"/>
    </source>
</evidence>